<dbReference type="EMBL" id="CP039852">
    <property type="protein sequence ID" value="QCZ92762.1"/>
    <property type="molecule type" value="Genomic_DNA"/>
</dbReference>
<feature type="binding site" evidence="7">
    <location>
        <position position="167"/>
    </location>
    <ligand>
        <name>UDP-N-acetyl-alpha-D-muramoyl-L-alanyl-D-glutamate</name>
        <dbReference type="ChEBI" id="CHEBI:83900"/>
    </ligand>
</feature>
<evidence type="ECO:0000256" key="1">
    <source>
        <dbReference type="ARBA" id="ARBA00005898"/>
    </source>
</evidence>
<dbReference type="Pfam" id="PF08245">
    <property type="entry name" value="Mur_ligase_M"/>
    <property type="match status" value="1"/>
</dbReference>
<evidence type="ECO:0000313" key="12">
    <source>
        <dbReference type="EMBL" id="QCZ92762.1"/>
    </source>
</evidence>
<feature type="binding site" evidence="7">
    <location>
        <begin position="120"/>
        <end position="126"/>
    </location>
    <ligand>
        <name>ATP</name>
        <dbReference type="ChEBI" id="CHEBI:30616"/>
    </ligand>
</feature>
<dbReference type="GO" id="GO:0008360">
    <property type="term" value="P:regulation of cell shape"/>
    <property type="evidence" value="ECO:0007669"/>
    <property type="project" value="UniProtKB-KW"/>
</dbReference>
<dbReference type="InterPro" id="IPR035911">
    <property type="entry name" value="MurE/MurF_N"/>
</dbReference>
<dbReference type="GO" id="GO:0005737">
    <property type="term" value="C:cytoplasm"/>
    <property type="evidence" value="ECO:0007669"/>
    <property type="project" value="UniProtKB-SubCell"/>
</dbReference>
<gene>
    <name evidence="7" type="primary">murE</name>
    <name evidence="12" type="ORF">FBQ74_04390</name>
</gene>
<comment type="caution">
    <text evidence="7">Lacks conserved residue(s) required for the propagation of feature annotation.</text>
</comment>
<evidence type="ECO:0000259" key="9">
    <source>
        <dbReference type="Pfam" id="PF01225"/>
    </source>
</evidence>
<keyword evidence="7" id="KW-0067">ATP-binding</keyword>
<dbReference type="Pfam" id="PF01225">
    <property type="entry name" value="Mur_ligase"/>
    <property type="match status" value="1"/>
</dbReference>
<dbReference type="Proteomes" id="UP000304912">
    <property type="component" value="Chromosome"/>
</dbReference>
<dbReference type="PANTHER" id="PTHR23135">
    <property type="entry name" value="MUR LIGASE FAMILY MEMBER"/>
    <property type="match status" value="1"/>
</dbReference>
<feature type="binding site" evidence="7">
    <location>
        <position position="31"/>
    </location>
    <ligand>
        <name>UDP-N-acetyl-alpha-D-muramoyl-L-alanyl-D-glutamate</name>
        <dbReference type="ChEBI" id="CHEBI:83900"/>
    </ligand>
</feature>
<dbReference type="GO" id="GO:0071555">
    <property type="term" value="P:cell wall organization"/>
    <property type="evidence" value="ECO:0007669"/>
    <property type="project" value="UniProtKB-KW"/>
</dbReference>
<sequence length="509" mass="55819">MAANTFTQSIRPLLAKFGIEAPDIRINGLTLDSRQVSRDLAFVAVQGHNLDGRDFIPQAISLGARVIMTQTDDSEAHGALEMRGGTVIVHLYDLPVMLSSLAAAFFDYPATKLETVAVTGTNGKTSVVQLLSQLKSLLDSRSAAIGTLGSGVYEGTTTRWIPSPADNTTPDAIYMQHILADFVLQKVRQVAFEASSHAIVQGRLSQVKTDFAVFTNLSRDHLDYHQTMENYAAAKRGLLRQPGLRAVVLNADDREHKNWCDAAQPGTEVVLTAVGHNSPLLSEHRHCLATNVQYHQSGVQFRLESSWGTTVVHAPLLGEFNVRNLLSAMAILFVQGERFDDVVRVLPMATPVSGRMEVFSFPRHANIVVDYAHTPDALDQVLSSARAHTDGELWCIFGCGGDRDKGKRPLMGEVAEHKADYVVITTDNSRSENPANIADDIKAGLTQPASAVFEPDREAAIRYCLAHAKPDDLIIVAGKGHENYQIIDQKKIDYNERAVIARLQEEYSK</sequence>
<comment type="function">
    <text evidence="7">Catalyzes the addition of an amino acid to the nucleotide precursor UDP-N-acetylmuramoyl-L-alanyl-D-glutamate (UMAG) in the biosynthesis of bacterial cell-wall peptidoglycan.</text>
</comment>
<dbReference type="InterPro" id="IPR004101">
    <property type="entry name" value="Mur_ligase_C"/>
</dbReference>
<evidence type="ECO:0000256" key="2">
    <source>
        <dbReference type="ARBA" id="ARBA00022618"/>
    </source>
</evidence>
<dbReference type="SUPFAM" id="SSF63418">
    <property type="entry name" value="MurE/MurF N-terminal domain"/>
    <property type="match status" value="1"/>
</dbReference>
<dbReference type="InterPro" id="IPR005761">
    <property type="entry name" value="UDP-N-AcMur-Glu-dNH2Pim_ligase"/>
</dbReference>
<feature type="binding site" evidence="7">
    <location>
        <begin position="168"/>
        <end position="169"/>
    </location>
    <ligand>
        <name>UDP-N-acetyl-alpha-D-muramoyl-L-alanyl-D-glutamate</name>
        <dbReference type="ChEBI" id="CHEBI:83900"/>
    </ligand>
</feature>
<dbReference type="NCBIfam" id="TIGR01085">
    <property type="entry name" value="murE"/>
    <property type="match status" value="1"/>
</dbReference>
<dbReference type="Gene3D" id="3.40.1190.10">
    <property type="entry name" value="Mur-like, catalytic domain"/>
    <property type="match status" value="1"/>
</dbReference>
<dbReference type="GO" id="GO:0009252">
    <property type="term" value="P:peptidoglycan biosynthetic process"/>
    <property type="evidence" value="ECO:0007669"/>
    <property type="project" value="UniProtKB-UniRule"/>
</dbReference>
<comment type="PTM">
    <text evidence="7">Carboxylation is probably crucial for Mg(2+) binding and, consequently, for the gamma-phosphate positioning of ATP.</text>
</comment>
<evidence type="ECO:0000256" key="8">
    <source>
        <dbReference type="RuleBase" id="RU004135"/>
    </source>
</evidence>
<keyword evidence="5 7" id="KW-0131">Cell cycle</keyword>
<evidence type="ECO:0000256" key="5">
    <source>
        <dbReference type="ARBA" id="ARBA00023306"/>
    </source>
</evidence>
<dbReference type="Gene3D" id="3.90.190.20">
    <property type="entry name" value="Mur ligase, C-terminal domain"/>
    <property type="match status" value="1"/>
</dbReference>
<dbReference type="PANTHER" id="PTHR23135:SF4">
    <property type="entry name" value="UDP-N-ACETYLMURAMOYL-L-ALANYL-D-GLUTAMATE--2,6-DIAMINOPIMELATE LIGASE MURE HOMOLOG, CHLOROPLASTIC"/>
    <property type="match status" value="1"/>
</dbReference>
<feature type="binding site" evidence="7">
    <location>
        <position position="195"/>
    </location>
    <ligand>
        <name>UDP-N-acetyl-alpha-D-muramoyl-L-alanyl-D-glutamate</name>
        <dbReference type="ChEBI" id="CHEBI:83900"/>
    </ligand>
</feature>
<dbReference type="InterPro" id="IPR000713">
    <property type="entry name" value="Mur_ligase_N"/>
</dbReference>
<dbReference type="GO" id="GO:0000287">
    <property type="term" value="F:magnesium ion binding"/>
    <property type="evidence" value="ECO:0007669"/>
    <property type="project" value="UniProtKB-UniRule"/>
</dbReference>
<dbReference type="InterPro" id="IPR036565">
    <property type="entry name" value="Mur-like_cat_sf"/>
</dbReference>
<feature type="domain" description="Mur ligase C-terminal" evidence="10">
    <location>
        <begin position="354"/>
        <end position="480"/>
    </location>
</feature>
<evidence type="ECO:0000259" key="11">
    <source>
        <dbReference type="Pfam" id="PF08245"/>
    </source>
</evidence>
<name>A0A5B7YAR2_9ALTE</name>
<evidence type="ECO:0000256" key="4">
    <source>
        <dbReference type="ARBA" id="ARBA00022984"/>
    </source>
</evidence>
<feature type="binding site" evidence="7">
    <location>
        <position position="33"/>
    </location>
    <ligand>
        <name>UDP-N-acetyl-alpha-D-muramoyl-L-alanyl-D-glutamate</name>
        <dbReference type="ChEBI" id="CHEBI:83900"/>
    </ligand>
</feature>
<dbReference type="RefSeq" id="WP_139755511.1">
    <property type="nucleotide sequence ID" value="NZ_CP039852.1"/>
</dbReference>
<dbReference type="KEGG" id="salk:FBQ74_04390"/>
<keyword evidence="7" id="KW-0963">Cytoplasm</keyword>
<keyword evidence="7" id="KW-0547">Nucleotide-binding</keyword>
<evidence type="ECO:0000256" key="6">
    <source>
        <dbReference type="ARBA" id="ARBA00023316"/>
    </source>
</evidence>
<dbReference type="EC" id="6.3.2.-" evidence="7"/>
<feature type="binding site" evidence="7">
    <location>
        <position position="201"/>
    </location>
    <ligand>
        <name>UDP-N-acetyl-alpha-D-muramoyl-L-alanyl-D-glutamate</name>
        <dbReference type="ChEBI" id="CHEBI:83900"/>
    </ligand>
</feature>
<feature type="domain" description="Mur ligase central" evidence="11">
    <location>
        <begin position="118"/>
        <end position="331"/>
    </location>
</feature>
<dbReference type="SUPFAM" id="SSF53623">
    <property type="entry name" value="MurD-like peptide ligases, catalytic domain"/>
    <property type="match status" value="1"/>
</dbReference>
<keyword evidence="2 7" id="KW-0132">Cell division</keyword>
<dbReference type="InterPro" id="IPR013221">
    <property type="entry name" value="Mur_ligase_cen"/>
</dbReference>
<dbReference type="Gene3D" id="3.40.1390.10">
    <property type="entry name" value="MurE/MurF, N-terminal domain"/>
    <property type="match status" value="1"/>
</dbReference>
<keyword evidence="6 7" id="KW-0961">Cell wall biogenesis/degradation</keyword>
<dbReference type="HAMAP" id="MF_00208">
    <property type="entry name" value="MurE"/>
    <property type="match status" value="1"/>
</dbReference>
<dbReference type="Pfam" id="PF02875">
    <property type="entry name" value="Mur_ligase_C"/>
    <property type="match status" value="1"/>
</dbReference>
<dbReference type="SUPFAM" id="SSF53244">
    <property type="entry name" value="MurD-like peptide ligases, peptide-binding domain"/>
    <property type="match status" value="1"/>
</dbReference>
<dbReference type="NCBIfam" id="NF001126">
    <property type="entry name" value="PRK00139.1-4"/>
    <property type="match status" value="1"/>
</dbReference>
<keyword evidence="7 12" id="KW-0436">Ligase</keyword>
<feature type="modified residue" description="N6-carboxylysine" evidence="7">
    <location>
        <position position="235"/>
    </location>
</feature>
<organism evidence="12 13">
    <name type="scientific">Salinimonas iocasae</name>
    <dbReference type="NCBI Taxonomy" id="2572577"/>
    <lineage>
        <taxon>Bacteria</taxon>
        <taxon>Pseudomonadati</taxon>
        <taxon>Pseudomonadota</taxon>
        <taxon>Gammaproteobacteria</taxon>
        <taxon>Alteromonadales</taxon>
        <taxon>Alteromonadaceae</taxon>
        <taxon>Alteromonas/Salinimonas group</taxon>
        <taxon>Salinimonas</taxon>
    </lineage>
</organism>
<dbReference type="GO" id="GO:0016881">
    <property type="term" value="F:acid-amino acid ligase activity"/>
    <property type="evidence" value="ECO:0007669"/>
    <property type="project" value="UniProtKB-UniRule"/>
</dbReference>
<comment type="cofactor">
    <cofactor evidence="7">
        <name>Mg(2+)</name>
        <dbReference type="ChEBI" id="CHEBI:18420"/>
    </cofactor>
</comment>
<evidence type="ECO:0000259" key="10">
    <source>
        <dbReference type="Pfam" id="PF02875"/>
    </source>
</evidence>
<evidence type="ECO:0000256" key="7">
    <source>
        <dbReference type="HAMAP-Rule" id="MF_00208"/>
    </source>
</evidence>
<keyword evidence="7" id="KW-0460">Magnesium</keyword>
<protein>
    <recommendedName>
        <fullName evidence="7">UDP-N-acetylmuramyl-tripeptide synthetase</fullName>
        <ecNumber evidence="7">6.3.2.-</ecNumber>
    </recommendedName>
    <alternativeName>
        <fullName evidence="7">UDP-MurNAc-tripeptide synthetase</fullName>
    </alternativeName>
</protein>
<feature type="binding site" evidence="7">
    <location>
        <position position="203"/>
    </location>
    <ligand>
        <name>UDP-N-acetyl-alpha-D-muramoyl-L-alanyl-D-glutamate</name>
        <dbReference type="ChEBI" id="CHEBI:83900"/>
    </ligand>
</feature>
<dbReference type="OrthoDB" id="9800958at2"/>
<comment type="subcellular location">
    <subcellularLocation>
        <location evidence="7 8">Cytoplasm</location>
    </subcellularLocation>
</comment>
<reference evidence="12 13" key="1">
    <citation type="submission" date="2019-04" db="EMBL/GenBank/DDBJ databases">
        <title>Salinimonas iocasae sp. nov., a halophilic bacterium isolated from the outer tube casing of tubeworms in Okinawa Trough.</title>
        <authorList>
            <person name="Zhang H."/>
            <person name="Wang H."/>
            <person name="Li C."/>
        </authorList>
    </citation>
    <scope>NUCLEOTIDE SEQUENCE [LARGE SCALE GENOMIC DNA]</scope>
    <source>
        <strain evidence="12 13">KX18D6</strain>
    </source>
</reference>
<dbReference type="AlphaFoldDB" id="A0A5B7YAR2"/>
<dbReference type="UniPathway" id="UPA00219"/>
<dbReference type="GO" id="GO:0005524">
    <property type="term" value="F:ATP binding"/>
    <property type="evidence" value="ECO:0007669"/>
    <property type="project" value="UniProtKB-UniRule"/>
</dbReference>
<keyword evidence="3 7" id="KW-0133">Cell shape</keyword>
<comment type="similarity">
    <text evidence="1 7">Belongs to the MurCDEF family. MurE subfamily.</text>
</comment>
<keyword evidence="13" id="KW-1185">Reference proteome</keyword>
<evidence type="ECO:0000256" key="3">
    <source>
        <dbReference type="ARBA" id="ARBA00022960"/>
    </source>
</evidence>
<comment type="pathway">
    <text evidence="7 8">Cell wall biogenesis; peptidoglycan biosynthesis.</text>
</comment>
<keyword evidence="4 7" id="KW-0573">Peptidoglycan synthesis</keyword>
<dbReference type="InterPro" id="IPR036615">
    <property type="entry name" value="Mur_ligase_C_dom_sf"/>
</dbReference>
<dbReference type="GO" id="GO:0051301">
    <property type="term" value="P:cell division"/>
    <property type="evidence" value="ECO:0007669"/>
    <property type="project" value="UniProtKB-KW"/>
</dbReference>
<proteinExistence type="inferred from homology"/>
<feature type="domain" description="Mur ligase N-terminal catalytic" evidence="9">
    <location>
        <begin position="26"/>
        <end position="105"/>
    </location>
</feature>
<evidence type="ECO:0000313" key="13">
    <source>
        <dbReference type="Proteomes" id="UP000304912"/>
    </source>
</evidence>
<accession>A0A5B7YAR2</accession>